<accession>W9SU15</accession>
<dbReference type="EMBL" id="KE346112">
    <property type="protein sequence ID" value="EXC26577.1"/>
    <property type="molecule type" value="Genomic_DNA"/>
</dbReference>
<evidence type="ECO:0000313" key="2">
    <source>
        <dbReference type="Proteomes" id="UP000030645"/>
    </source>
</evidence>
<sequence>MSLHCSSSWHQCKHVICLWTWKEQKNMQGRTRAKKRRSKLLKKDKWRMTWKRVAWQKIKLKEALEDQGHLRIEE</sequence>
<evidence type="ECO:0000313" key="1">
    <source>
        <dbReference type="EMBL" id="EXC26577.1"/>
    </source>
</evidence>
<proteinExistence type="predicted"/>
<organism evidence="1 2">
    <name type="scientific">Morus notabilis</name>
    <dbReference type="NCBI Taxonomy" id="981085"/>
    <lineage>
        <taxon>Eukaryota</taxon>
        <taxon>Viridiplantae</taxon>
        <taxon>Streptophyta</taxon>
        <taxon>Embryophyta</taxon>
        <taxon>Tracheophyta</taxon>
        <taxon>Spermatophyta</taxon>
        <taxon>Magnoliopsida</taxon>
        <taxon>eudicotyledons</taxon>
        <taxon>Gunneridae</taxon>
        <taxon>Pentapetalae</taxon>
        <taxon>rosids</taxon>
        <taxon>fabids</taxon>
        <taxon>Rosales</taxon>
        <taxon>Moraceae</taxon>
        <taxon>Moreae</taxon>
        <taxon>Morus</taxon>
    </lineage>
</organism>
<gene>
    <name evidence="1" type="ORF">L484_003522</name>
</gene>
<reference evidence="2" key="1">
    <citation type="submission" date="2013-01" db="EMBL/GenBank/DDBJ databases">
        <title>Draft Genome Sequence of a Mulberry Tree, Morus notabilis C.K. Schneid.</title>
        <authorList>
            <person name="He N."/>
            <person name="Zhao S."/>
        </authorList>
    </citation>
    <scope>NUCLEOTIDE SEQUENCE</scope>
</reference>
<dbReference type="Proteomes" id="UP000030645">
    <property type="component" value="Unassembled WGS sequence"/>
</dbReference>
<protein>
    <submittedName>
        <fullName evidence="1">Uncharacterized protein</fullName>
    </submittedName>
</protein>
<name>W9SU15_9ROSA</name>
<dbReference type="AlphaFoldDB" id="W9SU15"/>
<keyword evidence="2" id="KW-1185">Reference proteome</keyword>